<name>A0A1Q3CZ26_CEPFO</name>
<dbReference type="OrthoDB" id="662136at2759"/>
<dbReference type="Pfam" id="PF03106">
    <property type="entry name" value="WRKY"/>
    <property type="match status" value="1"/>
</dbReference>
<dbReference type="EMBL" id="BDDD01003585">
    <property type="protein sequence ID" value="GAV85469.1"/>
    <property type="molecule type" value="Genomic_DNA"/>
</dbReference>
<feature type="compositionally biased region" description="Basic residues" evidence="7">
    <location>
        <begin position="143"/>
        <end position="152"/>
    </location>
</feature>
<dbReference type="GO" id="GO:0003700">
    <property type="term" value="F:DNA-binding transcription factor activity"/>
    <property type="evidence" value="ECO:0007669"/>
    <property type="project" value="InterPro"/>
</dbReference>
<comment type="similarity">
    <text evidence="6">Belongs to the WRKY group II-e family.</text>
</comment>
<gene>
    <name evidence="9" type="ORF">CFOL_v3_28905</name>
</gene>
<feature type="compositionally biased region" description="Polar residues" evidence="7">
    <location>
        <begin position="241"/>
        <end position="250"/>
    </location>
</feature>
<dbReference type="SUPFAM" id="SSF118290">
    <property type="entry name" value="WRKY DNA-binding domain"/>
    <property type="match status" value="1"/>
</dbReference>
<reference evidence="10" key="1">
    <citation type="submission" date="2016-04" db="EMBL/GenBank/DDBJ databases">
        <title>Cephalotus genome sequencing.</title>
        <authorList>
            <person name="Fukushima K."/>
            <person name="Hasebe M."/>
            <person name="Fang X."/>
        </authorList>
    </citation>
    <scope>NUCLEOTIDE SEQUENCE [LARGE SCALE GENOMIC DNA]</scope>
    <source>
        <strain evidence="10">cv. St1</strain>
    </source>
</reference>
<dbReference type="InterPro" id="IPR003657">
    <property type="entry name" value="WRKY_dom"/>
</dbReference>
<keyword evidence="2" id="KW-0805">Transcription regulation</keyword>
<dbReference type="InParanoid" id="A0A1Q3CZ26"/>
<evidence type="ECO:0000256" key="4">
    <source>
        <dbReference type="ARBA" id="ARBA00023163"/>
    </source>
</evidence>
<evidence type="ECO:0000256" key="3">
    <source>
        <dbReference type="ARBA" id="ARBA00023125"/>
    </source>
</evidence>
<keyword evidence="3" id="KW-0238">DNA-binding</keyword>
<keyword evidence="10" id="KW-1185">Reference proteome</keyword>
<evidence type="ECO:0000256" key="5">
    <source>
        <dbReference type="ARBA" id="ARBA00023242"/>
    </source>
</evidence>
<dbReference type="Proteomes" id="UP000187406">
    <property type="component" value="Unassembled WGS sequence"/>
</dbReference>
<evidence type="ECO:0000256" key="6">
    <source>
        <dbReference type="ARBA" id="ARBA00060761"/>
    </source>
</evidence>
<dbReference type="AlphaFoldDB" id="A0A1Q3CZ26"/>
<feature type="domain" description="WRKY" evidence="8">
    <location>
        <begin position="159"/>
        <end position="225"/>
    </location>
</feature>
<comment type="caution">
    <text evidence="9">The sequence shown here is derived from an EMBL/GenBank/DDBJ whole genome shotgun (WGS) entry which is preliminary data.</text>
</comment>
<dbReference type="InterPro" id="IPR044810">
    <property type="entry name" value="WRKY_plant"/>
</dbReference>
<evidence type="ECO:0000313" key="10">
    <source>
        <dbReference type="Proteomes" id="UP000187406"/>
    </source>
</evidence>
<dbReference type="STRING" id="3775.A0A1Q3CZ26"/>
<dbReference type="GO" id="GO:0000976">
    <property type="term" value="F:transcription cis-regulatory region binding"/>
    <property type="evidence" value="ECO:0007669"/>
    <property type="project" value="TreeGrafter"/>
</dbReference>
<evidence type="ECO:0000259" key="8">
    <source>
        <dbReference type="PROSITE" id="PS50811"/>
    </source>
</evidence>
<sequence length="342" mass="37868">MADWDLHAVVRGYNSSSRATGTATTTTTTSLLPDFWSQSWLCCQQNGNGHLVSQPDPFKARVANTTQELHELFKPFFPQNQSPLSPQSISSTPLSPLSSLSPSTDHQPQIQRPLEPQKPKQSQAATCTASTPKSIIGNTHTSSRSKRRKNQLKKVCQVPVEALSSDIWAWRKYGQKPIKGSPYPRGYYRCSSSKGCLARKQVERDRSDPVMFIVTYTGDHNHPAPTHRNSLAGSTRRKPFTPQTVTASDSSKPHSPATSVEEEEEETVPQSRNKKNREEDKEMINEDDEEVEFRMTGIAVSDDFFDGLEGLADGDCFPDHFPASFGFPWFASSAATAAGSVF</sequence>
<dbReference type="PROSITE" id="PS50811">
    <property type="entry name" value="WRKY"/>
    <property type="match status" value="1"/>
</dbReference>
<evidence type="ECO:0000256" key="1">
    <source>
        <dbReference type="ARBA" id="ARBA00004123"/>
    </source>
</evidence>
<dbReference type="InterPro" id="IPR036576">
    <property type="entry name" value="WRKY_dom_sf"/>
</dbReference>
<dbReference type="SMART" id="SM00774">
    <property type="entry name" value="WRKY"/>
    <property type="match status" value="1"/>
</dbReference>
<feature type="compositionally biased region" description="Low complexity" evidence="7">
    <location>
        <begin position="80"/>
        <end position="103"/>
    </location>
</feature>
<dbReference type="PANTHER" id="PTHR32096:SF61">
    <property type="entry name" value="WRKY TRANSCRIPTION FACTOR 22"/>
    <property type="match status" value="1"/>
</dbReference>
<feature type="compositionally biased region" description="Polar residues" evidence="7">
    <location>
        <begin position="119"/>
        <end position="142"/>
    </location>
</feature>
<evidence type="ECO:0000313" key="9">
    <source>
        <dbReference type="EMBL" id="GAV85469.1"/>
    </source>
</evidence>
<keyword evidence="5" id="KW-0539">Nucleus</keyword>
<organism evidence="9 10">
    <name type="scientific">Cephalotus follicularis</name>
    <name type="common">Albany pitcher plant</name>
    <dbReference type="NCBI Taxonomy" id="3775"/>
    <lineage>
        <taxon>Eukaryota</taxon>
        <taxon>Viridiplantae</taxon>
        <taxon>Streptophyta</taxon>
        <taxon>Embryophyta</taxon>
        <taxon>Tracheophyta</taxon>
        <taxon>Spermatophyta</taxon>
        <taxon>Magnoliopsida</taxon>
        <taxon>eudicotyledons</taxon>
        <taxon>Gunneridae</taxon>
        <taxon>Pentapetalae</taxon>
        <taxon>rosids</taxon>
        <taxon>fabids</taxon>
        <taxon>Oxalidales</taxon>
        <taxon>Cephalotaceae</taxon>
        <taxon>Cephalotus</taxon>
    </lineage>
</organism>
<accession>A0A1Q3CZ26</accession>
<evidence type="ECO:0000256" key="2">
    <source>
        <dbReference type="ARBA" id="ARBA00023015"/>
    </source>
</evidence>
<comment type="subcellular location">
    <subcellularLocation>
        <location evidence="1">Nucleus</location>
    </subcellularLocation>
</comment>
<keyword evidence="4" id="KW-0804">Transcription</keyword>
<dbReference type="PANTHER" id="PTHR32096">
    <property type="entry name" value="WRKY TRANSCRIPTION FACTOR 30-RELATED-RELATED"/>
    <property type="match status" value="1"/>
</dbReference>
<feature type="region of interest" description="Disordered" evidence="7">
    <location>
        <begin position="80"/>
        <end position="152"/>
    </location>
</feature>
<protein>
    <submittedName>
        <fullName evidence="9">WRKY domain-containing protein</fullName>
    </submittedName>
</protein>
<dbReference type="FunCoup" id="A0A1Q3CZ26">
    <property type="interactions" value="229"/>
</dbReference>
<dbReference type="Gene3D" id="2.20.25.80">
    <property type="entry name" value="WRKY domain"/>
    <property type="match status" value="1"/>
</dbReference>
<evidence type="ECO:0000256" key="7">
    <source>
        <dbReference type="SAM" id="MobiDB-lite"/>
    </source>
</evidence>
<proteinExistence type="inferred from homology"/>
<feature type="region of interest" description="Disordered" evidence="7">
    <location>
        <begin position="216"/>
        <end position="287"/>
    </location>
</feature>
<dbReference type="GO" id="GO:0005634">
    <property type="term" value="C:nucleus"/>
    <property type="evidence" value="ECO:0007669"/>
    <property type="project" value="UniProtKB-SubCell"/>
</dbReference>
<dbReference type="FunFam" id="2.20.25.80:FF:000007">
    <property type="entry name" value="WRKY transcription factor 22"/>
    <property type="match status" value="1"/>
</dbReference>